<dbReference type="SUPFAM" id="SSF51695">
    <property type="entry name" value="PLC-like phosphodiesterases"/>
    <property type="match status" value="1"/>
</dbReference>
<dbReference type="InterPro" id="IPR030395">
    <property type="entry name" value="GP_PDE_dom"/>
</dbReference>
<reference evidence="2 3" key="1">
    <citation type="submission" date="2007-07" db="EMBL/GenBank/DDBJ databases">
        <title>Complete sequence of Fervidobacterium nodosum Rt17-B1.</title>
        <authorList>
            <consortium name="US DOE Joint Genome Institute"/>
            <person name="Copeland A."/>
            <person name="Lucas S."/>
            <person name="Lapidus A."/>
            <person name="Barry K."/>
            <person name="Glavina del Rio T."/>
            <person name="Dalin E."/>
            <person name="Tice H."/>
            <person name="Pitluck S."/>
            <person name="Saunders E."/>
            <person name="Brettin T."/>
            <person name="Bruce D."/>
            <person name="Detter J.C."/>
            <person name="Han C."/>
            <person name="Schmutz J."/>
            <person name="Larimer F."/>
            <person name="Land M."/>
            <person name="Hauser L."/>
            <person name="Kyrpides N."/>
            <person name="Mikhailova N."/>
            <person name="Nelson K."/>
            <person name="Gogarten J.P."/>
            <person name="Noll K."/>
            <person name="Richardson P."/>
        </authorList>
    </citation>
    <scope>NUCLEOTIDE SEQUENCE [LARGE SCALE GENOMIC DNA]</scope>
    <source>
        <strain evidence="3">ATCC 35602 / DSM 5306 / Rt17-B1</strain>
    </source>
</reference>
<dbReference type="Pfam" id="PF03009">
    <property type="entry name" value="GDPD"/>
    <property type="match status" value="1"/>
</dbReference>
<dbReference type="OrthoDB" id="384721at2"/>
<protein>
    <submittedName>
        <fullName evidence="2">Glycerophosphoryl diester phosphodiesterase</fullName>
    </submittedName>
</protein>
<dbReference type="Gene3D" id="3.20.20.190">
    <property type="entry name" value="Phosphatidylinositol (PI) phosphodiesterase"/>
    <property type="match status" value="1"/>
</dbReference>
<dbReference type="CDD" id="cd08568">
    <property type="entry name" value="GDPD_TmGDE_like"/>
    <property type="match status" value="1"/>
</dbReference>
<keyword evidence="3" id="KW-1185">Reference proteome</keyword>
<evidence type="ECO:0000259" key="1">
    <source>
        <dbReference type="PROSITE" id="PS51704"/>
    </source>
</evidence>
<feature type="domain" description="GP-PDE" evidence="1">
    <location>
        <begin position="1"/>
        <end position="227"/>
    </location>
</feature>
<evidence type="ECO:0000313" key="3">
    <source>
        <dbReference type="Proteomes" id="UP000002415"/>
    </source>
</evidence>
<dbReference type="HOGENOM" id="CLU_030006_3_3_0"/>
<dbReference type="RefSeq" id="WP_011993791.1">
    <property type="nucleotide sequence ID" value="NC_009718.1"/>
</dbReference>
<dbReference type="InterPro" id="IPR017946">
    <property type="entry name" value="PLC-like_Pdiesterase_TIM-brl"/>
</dbReference>
<accession>A7HKN9</accession>
<organism evidence="2 3">
    <name type="scientific">Fervidobacterium nodosum (strain ATCC 35602 / DSM 5306 / Rt17-B1)</name>
    <dbReference type="NCBI Taxonomy" id="381764"/>
    <lineage>
        <taxon>Bacteria</taxon>
        <taxon>Thermotogati</taxon>
        <taxon>Thermotogota</taxon>
        <taxon>Thermotogae</taxon>
        <taxon>Thermotogales</taxon>
        <taxon>Fervidobacteriaceae</taxon>
        <taxon>Fervidobacterium</taxon>
    </lineage>
</organism>
<dbReference type="PANTHER" id="PTHR46211:SF1">
    <property type="entry name" value="GLYCEROPHOSPHODIESTER PHOSPHODIESTERASE, CYTOPLASMIC"/>
    <property type="match status" value="1"/>
</dbReference>
<sequence length="227" mass="26203">MIILGHRGIPALIKENTLESLLKAIELGADGIETDVRLTKDGTPVLIHDDNLSNFCGEDIKIKELTISELKEFRYDGMTIPTLEEFLLSVPHNKCLNLEIKEYEAGEITVELGKRYEGNVIYSSFNHDLITELKNKYTDYKFGYLFGEEHMGMSIEEIIDLFKHNTYSAHLPIKGYLSKPELFNKLLPMLREMCIKIVFWTVNSKDEIAKISEYVDYLITDDIRIFK</sequence>
<dbReference type="PANTHER" id="PTHR46211">
    <property type="entry name" value="GLYCEROPHOSPHORYL DIESTER PHOSPHODIESTERASE"/>
    <property type="match status" value="1"/>
</dbReference>
<name>A7HKN9_FERNB</name>
<dbReference type="PROSITE" id="PS51704">
    <property type="entry name" value="GP_PDE"/>
    <property type="match status" value="1"/>
</dbReference>
<dbReference type="STRING" id="381764.Fnod_0617"/>
<proteinExistence type="predicted"/>
<evidence type="ECO:0000313" key="2">
    <source>
        <dbReference type="EMBL" id="ABS60472.1"/>
    </source>
</evidence>
<dbReference type="eggNOG" id="COG0584">
    <property type="taxonomic scope" value="Bacteria"/>
</dbReference>
<dbReference type="Proteomes" id="UP000002415">
    <property type="component" value="Chromosome"/>
</dbReference>
<dbReference type="GO" id="GO:0006629">
    <property type="term" value="P:lipid metabolic process"/>
    <property type="evidence" value="ECO:0007669"/>
    <property type="project" value="InterPro"/>
</dbReference>
<dbReference type="EMBL" id="CP000771">
    <property type="protein sequence ID" value="ABS60472.1"/>
    <property type="molecule type" value="Genomic_DNA"/>
</dbReference>
<gene>
    <name evidence="2" type="ordered locus">Fnod_0617</name>
</gene>
<dbReference type="GO" id="GO:0008081">
    <property type="term" value="F:phosphoric diester hydrolase activity"/>
    <property type="evidence" value="ECO:0007669"/>
    <property type="project" value="InterPro"/>
</dbReference>
<dbReference type="KEGG" id="fno:Fnod_0617"/>
<dbReference type="AlphaFoldDB" id="A7HKN9"/>
<reference evidence="2 3" key="2">
    <citation type="journal article" date="2009" name="Proc. Natl. Acad. Sci. U.S.A.">
        <title>On the chimeric nature, thermophilic origin, and phylogenetic placement of the Thermotogales.</title>
        <authorList>
            <person name="Zhaxybayeva O."/>
            <person name="Swithers K.S."/>
            <person name="Lapierre P."/>
            <person name="Fournier G.P."/>
            <person name="Bickhart D.M."/>
            <person name="DeBoy R.T."/>
            <person name="Nelson K.E."/>
            <person name="Nesbo C.L."/>
            <person name="Doolittle W.F."/>
            <person name="Gogarten J.P."/>
            <person name="Noll K.M."/>
        </authorList>
    </citation>
    <scope>NUCLEOTIDE SEQUENCE [LARGE SCALE GENOMIC DNA]</scope>
    <source>
        <strain evidence="3">ATCC 35602 / DSM 5306 / Rt17-B1</strain>
    </source>
</reference>